<evidence type="ECO:0000313" key="2">
    <source>
        <dbReference type="Proteomes" id="UP001175227"/>
    </source>
</evidence>
<reference evidence="1" key="1">
    <citation type="submission" date="2023-06" db="EMBL/GenBank/DDBJ databases">
        <authorList>
            <consortium name="Lawrence Berkeley National Laboratory"/>
            <person name="Ahrendt S."/>
            <person name="Sahu N."/>
            <person name="Indic B."/>
            <person name="Wong-Bajracharya J."/>
            <person name="Merenyi Z."/>
            <person name="Ke H.-M."/>
            <person name="Monk M."/>
            <person name="Kocsube S."/>
            <person name="Drula E."/>
            <person name="Lipzen A."/>
            <person name="Balint B."/>
            <person name="Henrissat B."/>
            <person name="Andreopoulos B."/>
            <person name="Martin F.M."/>
            <person name="Harder C.B."/>
            <person name="Rigling D."/>
            <person name="Ford K.L."/>
            <person name="Foster G.D."/>
            <person name="Pangilinan J."/>
            <person name="Papanicolaou A."/>
            <person name="Barry K."/>
            <person name="LaButti K."/>
            <person name="Viragh M."/>
            <person name="Koriabine M."/>
            <person name="Yan M."/>
            <person name="Riley R."/>
            <person name="Champramary S."/>
            <person name="Plett K.L."/>
            <person name="Tsai I.J."/>
            <person name="Slot J."/>
            <person name="Sipos G."/>
            <person name="Plett J."/>
            <person name="Nagy L.G."/>
            <person name="Grigoriev I.V."/>
        </authorList>
    </citation>
    <scope>NUCLEOTIDE SEQUENCE</scope>
    <source>
        <strain evidence="1">ICMP 16352</strain>
    </source>
</reference>
<keyword evidence="2" id="KW-1185">Reference proteome</keyword>
<dbReference type="PANTHER" id="PTHR35871">
    <property type="entry name" value="EXPRESSED PROTEIN"/>
    <property type="match status" value="1"/>
</dbReference>
<gene>
    <name evidence="1" type="ORF">IW261DRAFT_1335881</name>
</gene>
<dbReference type="AlphaFoldDB" id="A0AA39UII4"/>
<organism evidence="1 2">
    <name type="scientific">Armillaria novae-zelandiae</name>
    <dbReference type="NCBI Taxonomy" id="153914"/>
    <lineage>
        <taxon>Eukaryota</taxon>
        <taxon>Fungi</taxon>
        <taxon>Dikarya</taxon>
        <taxon>Basidiomycota</taxon>
        <taxon>Agaricomycotina</taxon>
        <taxon>Agaricomycetes</taxon>
        <taxon>Agaricomycetidae</taxon>
        <taxon>Agaricales</taxon>
        <taxon>Marasmiineae</taxon>
        <taxon>Physalacriaceae</taxon>
        <taxon>Armillaria</taxon>
    </lineage>
</organism>
<dbReference type="Proteomes" id="UP001175227">
    <property type="component" value="Unassembled WGS sequence"/>
</dbReference>
<accession>A0AA39UII4</accession>
<evidence type="ECO:0000313" key="1">
    <source>
        <dbReference type="EMBL" id="KAK0480240.1"/>
    </source>
</evidence>
<protein>
    <submittedName>
        <fullName evidence="1">Uncharacterized protein</fullName>
    </submittedName>
</protein>
<sequence>ITTRQWLHLKGFRYIQHNKSLYYDGHERPNVVKYRQREFLPAMERYRTWLVEYAIGDVVKEVAKDYGGDQKLVLVAHDEMTA</sequence>
<name>A0AA39UII4_9AGAR</name>
<feature type="non-terminal residue" evidence="1">
    <location>
        <position position="1"/>
    </location>
</feature>
<dbReference type="PANTHER" id="PTHR35871:SF1">
    <property type="entry name" value="CXC1-LIKE CYSTEINE CLUSTER ASSOCIATED WITH KDZ TRANSPOSASES DOMAIN-CONTAINING PROTEIN"/>
    <property type="match status" value="1"/>
</dbReference>
<proteinExistence type="predicted"/>
<dbReference type="EMBL" id="JAUEPR010000010">
    <property type="protein sequence ID" value="KAK0480240.1"/>
    <property type="molecule type" value="Genomic_DNA"/>
</dbReference>
<comment type="caution">
    <text evidence="1">The sequence shown here is derived from an EMBL/GenBank/DDBJ whole genome shotgun (WGS) entry which is preliminary data.</text>
</comment>